<feature type="domain" description="Calcineurin-like phosphoesterase" evidence="3">
    <location>
        <begin position="42"/>
        <end position="291"/>
    </location>
</feature>
<organism evidence="5 6">
    <name type="scientific">Saccharopolyspora gregorii</name>
    <dbReference type="NCBI Taxonomy" id="33914"/>
    <lineage>
        <taxon>Bacteria</taxon>
        <taxon>Bacillati</taxon>
        <taxon>Actinomycetota</taxon>
        <taxon>Actinomycetes</taxon>
        <taxon>Pseudonocardiales</taxon>
        <taxon>Pseudonocardiaceae</taxon>
        <taxon>Saccharopolyspora</taxon>
    </lineage>
</organism>
<dbReference type="InterPro" id="IPR004843">
    <property type="entry name" value="Calcineurin-like_PHP"/>
</dbReference>
<dbReference type="Gene3D" id="3.90.780.10">
    <property type="entry name" value="5'-Nucleotidase, C-terminal domain"/>
    <property type="match status" value="1"/>
</dbReference>
<dbReference type="PRINTS" id="PR01607">
    <property type="entry name" value="APYRASEFAMLY"/>
</dbReference>
<keyword evidence="1 2" id="KW-0732">Signal</keyword>
<protein>
    <submittedName>
        <fullName evidence="5">Bifunctional metallophosphatase/5'-nucleotidase</fullName>
    </submittedName>
</protein>
<keyword evidence="2" id="KW-0378">Hydrolase</keyword>
<evidence type="ECO:0000259" key="3">
    <source>
        <dbReference type="Pfam" id="PF00149"/>
    </source>
</evidence>
<comment type="caution">
    <text evidence="5">The sequence shown here is derived from an EMBL/GenBank/DDBJ whole genome shotgun (WGS) entry which is preliminary data.</text>
</comment>
<accession>A0ABP6RLH1</accession>
<dbReference type="RefSeq" id="WP_344925803.1">
    <property type="nucleotide sequence ID" value="NZ_BAAAYK010000038.1"/>
</dbReference>
<dbReference type="InterPro" id="IPR036907">
    <property type="entry name" value="5'-Nucleotdase_C_sf"/>
</dbReference>
<dbReference type="InterPro" id="IPR029052">
    <property type="entry name" value="Metallo-depent_PP-like"/>
</dbReference>
<dbReference type="PANTHER" id="PTHR11575">
    <property type="entry name" value="5'-NUCLEOTIDASE-RELATED"/>
    <property type="match status" value="1"/>
</dbReference>
<evidence type="ECO:0000313" key="5">
    <source>
        <dbReference type="EMBL" id="GAA3356438.1"/>
    </source>
</evidence>
<dbReference type="InterPro" id="IPR006179">
    <property type="entry name" value="5_nucleotidase/apyrase"/>
</dbReference>
<dbReference type="Proteomes" id="UP001500483">
    <property type="component" value="Unassembled WGS sequence"/>
</dbReference>
<dbReference type="EMBL" id="BAAAYK010000038">
    <property type="protein sequence ID" value="GAA3356438.1"/>
    <property type="molecule type" value="Genomic_DNA"/>
</dbReference>
<proteinExistence type="inferred from homology"/>
<evidence type="ECO:0000256" key="1">
    <source>
        <dbReference type="ARBA" id="ARBA00022729"/>
    </source>
</evidence>
<dbReference type="Gene3D" id="3.60.21.10">
    <property type="match status" value="1"/>
</dbReference>
<evidence type="ECO:0000256" key="2">
    <source>
        <dbReference type="RuleBase" id="RU362119"/>
    </source>
</evidence>
<comment type="similarity">
    <text evidence="2">Belongs to the 5'-nucleotidase family.</text>
</comment>
<dbReference type="InterPro" id="IPR008334">
    <property type="entry name" value="5'-Nucleotdase_C"/>
</dbReference>
<feature type="domain" description="5'-Nucleotidase C-terminal" evidence="4">
    <location>
        <begin position="372"/>
        <end position="532"/>
    </location>
</feature>
<feature type="chain" id="PRO_5044990606" evidence="2">
    <location>
        <begin position="26"/>
        <end position="569"/>
    </location>
</feature>
<sequence length="569" mass="58783">MRAHRVRRGLAVAATALATAATATGATAGAAPQDPPATTDVRLITFNDLHGNLEPPTGSSGQIELDDGRTVDAGGAAYLATHLQRLRDEVPNSLVFSTGDSVGASPVNSALFHDEPTVDFLNSQDVRGHVVGNHEFDEGYQELQRLQTGGCHPQDGCEFRDSFAGADFPYLGANVTFEDGGAPALLPFTVQVSGGVPIGVIGATLQDLPDVVSPGAVRGLRFGDEVEAIDRTSDALERFGVKAQVVLLHQGDEADGGGPNSCQVTPGGPASRIAEQVSPQVDAVFSAHSHQQYTCTATDPAGDPRPLVQGASYGRLLSVLDLRVDRDTREVVRESSTARNEVVTRDVEPDAETAALVEEARAKAAPIANRAVGTATGDLLKTPAPSGESGLGSVIADAQLAATRDTGAQLALTNPGGVRADLPHASSPAGEGDGVITYGEAFAVQPFGNTMQTMTLTGAQLRDVLEQQWSPEGENVLQVSAGLHYEYSRSAPIGSKVSGLTLDGAPVDPAAPYRVAVNNFLAGGGDGFSGFTEGTDVAGGPVDLDALLGYLAEHPDVVPPAPDRITAKD</sequence>
<dbReference type="SUPFAM" id="SSF55816">
    <property type="entry name" value="5'-nucleotidase (syn. UDP-sugar hydrolase), C-terminal domain"/>
    <property type="match status" value="1"/>
</dbReference>
<gene>
    <name evidence="5" type="ORF">GCM10020366_20500</name>
</gene>
<dbReference type="PANTHER" id="PTHR11575:SF24">
    <property type="entry name" value="5'-NUCLEOTIDASE"/>
    <property type="match status" value="1"/>
</dbReference>
<reference evidence="6" key="1">
    <citation type="journal article" date="2019" name="Int. J. Syst. Evol. Microbiol.">
        <title>The Global Catalogue of Microorganisms (GCM) 10K type strain sequencing project: providing services to taxonomists for standard genome sequencing and annotation.</title>
        <authorList>
            <consortium name="The Broad Institute Genomics Platform"/>
            <consortium name="The Broad Institute Genome Sequencing Center for Infectious Disease"/>
            <person name="Wu L."/>
            <person name="Ma J."/>
        </authorList>
    </citation>
    <scope>NUCLEOTIDE SEQUENCE [LARGE SCALE GENOMIC DNA]</scope>
    <source>
        <strain evidence="6">JCM 9687</strain>
    </source>
</reference>
<dbReference type="SUPFAM" id="SSF56300">
    <property type="entry name" value="Metallo-dependent phosphatases"/>
    <property type="match status" value="1"/>
</dbReference>
<name>A0ABP6RLH1_9PSEU</name>
<dbReference type="Pfam" id="PF02872">
    <property type="entry name" value="5_nucleotid_C"/>
    <property type="match status" value="1"/>
</dbReference>
<feature type="signal peptide" evidence="2">
    <location>
        <begin position="1"/>
        <end position="25"/>
    </location>
</feature>
<keyword evidence="2" id="KW-0547">Nucleotide-binding</keyword>
<evidence type="ECO:0000259" key="4">
    <source>
        <dbReference type="Pfam" id="PF02872"/>
    </source>
</evidence>
<keyword evidence="6" id="KW-1185">Reference proteome</keyword>
<dbReference type="Pfam" id="PF00149">
    <property type="entry name" value="Metallophos"/>
    <property type="match status" value="1"/>
</dbReference>
<evidence type="ECO:0000313" key="6">
    <source>
        <dbReference type="Proteomes" id="UP001500483"/>
    </source>
</evidence>